<feature type="transmembrane region" description="Helical" evidence="1">
    <location>
        <begin position="42"/>
        <end position="64"/>
    </location>
</feature>
<reference evidence="2 3" key="1">
    <citation type="submission" date="2019-07" db="EMBL/GenBank/DDBJ databases">
        <authorList>
            <person name="Zhou L.-Y."/>
        </authorList>
    </citation>
    <scope>NUCLEOTIDE SEQUENCE [LARGE SCALE GENOMIC DNA]</scope>
    <source>
        <strain evidence="2 3">YIM 101269</strain>
    </source>
</reference>
<dbReference type="RefSeq" id="WP_143938547.1">
    <property type="nucleotide sequence ID" value="NZ_VKKG01000004.1"/>
</dbReference>
<accession>A0A553JZG5</accession>
<dbReference type="OrthoDB" id="3710795at2"/>
<keyword evidence="1" id="KW-1133">Transmembrane helix</keyword>
<evidence type="ECO:0000256" key="1">
    <source>
        <dbReference type="SAM" id="Phobius"/>
    </source>
</evidence>
<keyword evidence="1" id="KW-0812">Transmembrane</keyword>
<feature type="transmembrane region" description="Helical" evidence="1">
    <location>
        <begin position="16"/>
        <end position="36"/>
    </location>
</feature>
<comment type="caution">
    <text evidence="2">The sequence shown here is derived from an EMBL/GenBank/DDBJ whole genome shotgun (WGS) entry which is preliminary data.</text>
</comment>
<evidence type="ECO:0000313" key="2">
    <source>
        <dbReference type="EMBL" id="TRY17807.1"/>
    </source>
</evidence>
<dbReference type="Proteomes" id="UP000317638">
    <property type="component" value="Unassembled WGS sequence"/>
</dbReference>
<evidence type="ECO:0000313" key="3">
    <source>
        <dbReference type="Proteomes" id="UP000317638"/>
    </source>
</evidence>
<dbReference type="EMBL" id="VKKG01000004">
    <property type="protein sequence ID" value="TRY17807.1"/>
    <property type="molecule type" value="Genomic_DNA"/>
</dbReference>
<dbReference type="AlphaFoldDB" id="A0A553JZG5"/>
<keyword evidence="1" id="KW-0472">Membrane</keyword>
<sequence length="150" mass="16029">MDDTHYVIKPRPPFRAFFIAAVATILGAALVVLTLVNAWHWVVLALGIIVLVAGLVLFLAGLAATGRGRVAITFTDDGYSLDGSAGSEGGRWETVTRVTQSDDGRHVTVHNGSDERHHLVFAPGNSGQVAELLEDMTKRLDAAKGYTNFG</sequence>
<protein>
    <submittedName>
        <fullName evidence="2">Uncharacterized protein</fullName>
    </submittedName>
</protein>
<organism evidence="2 3">
    <name type="scientific">Tessaracoccus rhinocerotis</name>
    <dbReference type="NCBI Taxonomy" id="1689449"/>
    <lineage>
        <taxon>Bacteria</taxon>
        <taxon>Bacillati</taxon>
        <taxon>Actinomycetota</taxon>
        <taxon>Actinomycetes</taxon>
        <taxon>Propionibacteriales</taxon>
        <taxon>Propionibacteriaceae</taxon>
        <taxon>Tessaracoccus</taxon>
    </lineage>
</organism>
<keyword evidence="3" id="KW-1185">Reference proteome</keyword>
<name>A0A553JZG5_9ACTN</name>
<gene>
    <name evidence="2" type="ORF">FOJ82_11090</name>
</gene>
<proteinExistence type="predicted"/>